<dbReference type="Pfam" id="PF11155">
    <property type="entry name" value="DUF2935"/>
    <property type="match status" value="2"/>
</dbReference>
<reference evidence="1 2" key="1">
    <citation type="submission" date="2014-11" db="EMBL/GenBank/DDBJ databases">
        <title>Draft Genome Sequences of Paenibacillus polymyxa NRRL B-30509 and Paenibacillus terrae NRRL B-30644, Strains from a Poultry Environment that Produce Tridecaptin A and Paenicidins.</title>
        <authorList>
            <person name="van Belkum M.J."/>
            <person name="Lohans C.T."/>
            <person name="Vederas J.C."/>
        </authorList>
    </citation>
    <scope>NUCLEOTIDE SEQUENCE [LARGE SCALE GENOMIC DNA]</scope>
    <source>
        <strain evidence="1 2">NRRL B-30644</strain>
    </source>
</reference>
<name>A0A0D7X558_9BACL</name>
<dbReference type="Gene3D" id="1.20.1260.120">
    <property type="entry name" value="Protein of unknown function DUF2935"/>
    <property type="match status" value="1"/>
</dbReference>
<dbReference type="Proteomes" id="UP000032534">
    <property type="component" value="Unassembled WGS sequence"/>
</dbReference>
<dbReference type="RefSeq" id="WP_044646515.1">
    <property type="nucleotide sequence ID" value="NZ_JTHP01000023.1"/>
</dbReference>
<dbReference type="AlphaFoldDB" id="A0A0D7X558"/>
<protein>
    <recommendedName>
        <fullName evidence="3">DUF2935 domain-containing protein</fullName>
    </recommendedName>
</protein>
<gene>
    <name evidence="1" type="ORF">QD47_12890</name>
</gene>
<evidence type="ECO:0000313" key="1">
    <source>
        <dbReference type="EMBL" id="KJD45162.1"/>
    </source>
</evidence>
<dbReference type="OrthoDB" id="1633927at2"/>
<evidence type="ECO:0008006" key="3">
    <source>
        <dbReference type="Google" id="ProtNLM"/>
    </source>
</evidence>
<accession>A0A0D7X558</accession>
<evidence type="ECO:0000313" key="2">
    <source>
        <dbReference type="Proteomes" id="UP000032534"/>
    </source>
</evidence>
<keyword evidence="2" id="KW-1185">Reference proteome</keyword>
<organism evidence="1 2">
    <name type="scientific">Paenibacillus terrae</name>
    <dbReference type="NCBI Taxonomy" id="159743"/>
    <lineage>
        <taxon>Bacteria</taxon>
        <taxon>Bacillati</taxon>
        <taxon>Bacillota</taxon>
        <taxon>Bacilli</taxon>
        <taxon>Bacillales</taxon>
        <taxon>Paenibacillaceae</taxon>
        <taxon>Paenibacillus</taxon>
    </lineage>
</organism>
<dbReference type="InterPro" id="IPR021328">
    <property type="entry name" value="CotB-like"/>
</dbReference>
<dbReference type="PATRIC" id="fig|159743.3.peg.2865"/>
<proteinExistence type="predicted"/>
<comment type="caution">
    <text evidence="1">The sequence shown here is derived from an EMBL/GenBank/DDBJ whole genome shotgun (WGS) entry which is preliminary data.</text>
</comment>
<dbReference type="SUPFAM" id="SSF158430">
    <property type="entry name" value="Bacillus cereus metalloprotein-like"/>
    <property type="match status" value="2"/>
</dbReference>
<dbReference type="EMBL" id="JTHP01000023">
    <property type="protein sequence ID" value="KJD45162.1"/>
    <property type="molecule type" value="Genomic_DNA"/>
</dbReference>
<sequence length="271" mass="31776">MDAFVARSLDEIRFWSRIMKEHSFFLGLGFRAEDTQLITEANQFHTIFEDIERRSHEFNIDTDPHTIKEFNTEVQNAATHIWAFKRMVLGLILQCKLPGQTNFPLLVDHISREANYFRNRLEELNSGKLEPLPDAIIDENVFFLKIMADHAKFIGHLLDPSERKLVEQAREFSNDFDTLMFQAIDLSHMRPQSQTVPLLSQFVDENRVSVKSLRDFKKTARDLIDECRIKSIIHPLLADHVFREAERFLFILDMFDQSLSGVKVNKKEIMH</sequence>